<keyword evidence="3" id="KW-1185">Reference proteome</keyword>
<name>A0ABZ3IWB8_SPOA4</name>
<reference evidence="2" key="1">
    <citation type="submission" date="2024-05" db="EMBL/GenBank/DDBJ databases">
        <title>Isolation and characterization of Sporomusa carbonis sp. nov., a carboxydotrophic hydrogenogen in the genus of Sporomusa isolated from a charcoal burning pile.</title>
        <authorList>
            <person name="Boeer T."/>
            <person name="Rosenbaum F."/>
            <person name="Eysell L."/>
            <person name="Mueller V."/>
            <person name="Daniel R."/>
            <person name="Poehlein A."/>
        </authorList>
    </citation>
    <scope>NUCLEOTIDE SEQUENCE [LARGE SCALE GENOMIC DNA]</scope>
    <source>
        <strain evidence="2">DSM 3132</strain>
    </source>
</reference>
<evidence type="ECO:0000256" key="1">
    <source>
        <dbReference type="SAM" id="SignalP"/>
    </source>
</evidence>
<keyword evidence="1" id="KW-0732">Signal</keyword>
<accession>A0ABZ3IWB8</accession>
<feature type="signal peptide" evidence="1">
    <location>
        <begin position="1"/>
        <end position="22"/>
    </location>
</feature>
<organism evidence="2 3">
    <name type="scientific">Sporomusa acidovorans (strain ATCC 49682 / DSM 3132 / Mol)</name>
    <dbReference type="NCBI Taxonomy" id="1123286"/>
    <lineage>
        <taxon>Bacteria</taxon>
        <taxon>Bacillati</taxon>
        <taxon>Bacillota</taxon>
        <taxon>Negativicutes</taxon>
        <taxon>Selenomonadales</taxon>
        <taxon>Sporomusaceae</taxon>
        <taxon>Sporomusa</taxon>
    </lineage>
</organism>
<feature type="chain" id="PRO_5047393217" evidence="1">
    <location>
        <begin position="23"/>
        <end position="168"/>
    </location>
</feature>
<gene>
    <name evidence="2" type="ORF">SPACI_003450</name>
</gene>
<proteinExistence type="predicted"/>
<sequence>MKKFIGLFVLVVLFCLTSTSEAKISRQYDSFSDYYGVSSIVSNIGDLNRIVFAKGYTKNSTTPNYMLTLAKYTHDNWWFFSSNFLEIKIGDAIKSLPVYRSDSQYIKDNGYLPFYTNTHIMFPNEVISKLKDVDTVTLRIYFDNQPSVDLVVPQKVLAEWQEVIAAEK</sequence>
<evidence type="ECO:0000313" key="3">
    <source>
        <dbReference type="Proteomes" id="UP000216052"/>
    </source>
</evidence>
<dbReference type="RefSeq" id="WP_093793908.1">
    <property type="nucleotide sequence ID" value="NZ_CP155571.1"/>
</dbReference>
<dbReference type="Proteomes" id="UP000216052">
    <property type="component" value="Chromosome"/>
</dbReference>
<dbReference type="EMBL" id="CP155571">
    <property type="protein sequence ID" value="XFO70357.1"/>
    <property type="molecule type" value="Genomic_DNA"/>
</dbReference>
<protein>
    <submittedName>
        <fullName evidence="2">Uncharacterized protein</fullName>
    </submittedName>
</protein>
<evidence type="ECO:0000313" key="2">
    <source>
        <dbReference type="EMBL" id="XFO70357.1"/>
    </source>
</evidence>